<dbReference type="PANTHER" id="PTHR43301:SF3">
    <property type="entry name" value="ARABINAN ENDO-1,5-ALPHA-L-ARABINOSIDASE A-RELATED"/>
    <property type="match status" value="1"/>
</dbReference>
<keyword evidence="5" id="KW-0175">Coiled coil</keyword>
<reference evidence="9" key="1">
    <citation type="submission" date="2020-04" db="EMBL/GenBank/DDBJ databases">
        <authorList>
            <person name="Brown S."/>
        </authorList>
    </citation>
    <scope>NUCLEOTIDE SEQUENCE</scope>
    <source>
        <strain evidence="9">DJ015</strain>
    </source>
</reference>
<feature type="repeat" description="Cell wall-binding" evidence="4">
    <location>
        <begin position="1449"/>
        <end position="1469"/>
    </location>
</feature>
<evidence type="ECO:0000256" key="3">
    <source>
        <dbReference type="ARBA" id="ARBA00023295"/>
    </source>
</evidence>
<dbReference type="Pfam" id="PF13385">
    <property type="entry name" value="Laminin_G_3"/>
    <property type="match status" value="1"/>
</dbReference>
<dbReference type="GO" id="GO:0016798">
    <property type="term" value="F:hydrolase activity, acting on glycosyl bonds"/>
    <property type="evidence" value="ECO:0007669"/>
    <property type="project" value="UniProtKB-KW"/>
</dbReference>
<feature type="domain" description="Atrophied bacterial Ig" evidence="8">
    <location>
        <begin position="343"/>
        <end position="427"/>
    </location>
</feature>
<dbReference type="PROSITE" id="PS51170">
    <property type="entry name" value="CW"/>
    <property type="match status" value="4"/>
</dbReference>
<gene>
    <name evidence="9" type="ORF">HGI39_02015</name>
</gene>
<keyword evidence="7" id="KW-0732">Signal</keyword>
<feature type="compositionally biased region" description="Low complexity" evidence="6">
    <location>
        <begin position="1328"/>
        <end position="1364"/>
    </location>
</feature>
<evidence type="ECO:0000256" key="6">
    <source>
        <dbReference type="SAM" id="MobiDB-lite"/>
    </source>
</evidence>
<evidence type="ECO:0000256" key="5">
    <source>
        <dbReference type="SAM" id="Coils"/>
    </source>
</evidence>
<accession>A0AAW3W4B6</accession>
<name>A0AAW3W4B6_CLOBE</name>
<keyword evidence="2" id="KW-0378">Hydrolase</keyword>
<feature type="signal peptide" evidence="7">
    <location>
        <begin position="1"/>
        <end position="29"/>
    </location>
</feature>
<feature type="repeat" description="Cell wall-binding" evidence="4">
    <location>
        <begin position="1407"/>
        <end position="1427"/>
    </location>
</feature>
<evidence type="ECO:0000256" key="2">
    <source>
        <dbReference type="ARBA" id="ARBA00022801"/>
    </source>
</evidence>
<protein>
    <recommendedName>
        <fullName evidence="8">Atrophied bacterial Ig domain-containing protein</fullName>
    </recommendedName>
</protein>
<dbReference type="InterPro" id="IPR050727">
    <property type="entry name" value="GH43_arabinanases"/>
</dbReference>
<feature type="chain" id="PRO_5043766921" description="Atrophied bacterial Ig domain-containing protein" evidence="7">
    <location>
        <begin position="30"/>
        <end position="1490"/>
    </location>
</feature>
<sequence length="1490" mass="164689">MKINIRKYSARFLVMMLFFSIVPANISLAATDNNLVLHYDMTHSGTKLIDVTGNGYDADMVNVKDSDFTTGSAGTALNFDATAKYVKIPTGIIKGESFTIESTFKTSTSANHWLWTLGTTVAAWPNVKNYLFINPLSAQSGYVGKVLGGIKDANTELRSDPLTPNASELNTVVAVFNNGVLTIYLNGTPAATINSKYSIQSILNSNSAADCIGYIGRSLYSPDPYYKGSLYDFKVYNTALTGSEIKNNYDANQITYLKLAKENLTLNGIDNVYGNITLPTTGLYNSQIAWESSDSSIVTSTGVVTKPSVDTTVTLTATISLGSNSVQKVFTANVKSDAGILKAAKDSLIVNNIDDVRGNLTLPTTGPYNTNITWTSSNPSIITDTASGNTPAGVVKRQSSDTAVNLTATITLGSGSVQKVFTANVKAEVPAVDPSAYLFAYFIGQNGPNEEQIYFAGSLDGLNWNELNGGNPVLTSTLGEKGVRDPFIMRSPEGDKFYLIATDLSIYNNGDWGRAQTAGSQYIMVWESTDLVNWSNQRMVKIAADNAGCTWAPEAFYDESTGEYIVFWASKVSSDNYSKQRMYYSKTRDFYTFTTPQVWLEETYSVIDCTVIKDNKTGYYYRFTKNESSTYIYLERSTSLMGTFEKVSQWKNISGAEGPTAYKLNGKDEWILLVDYFGAGGYAPYSIKDFSSASATKMGTGTYSLPSKPRHGTVMNITAEEYKRIMSAYGNLKEDLSSVPDVVMQDDDVSTFPKSINLGIPGLEETQKAYDIDWNITKDTFSKIGLVTVTGTIKSLSNKTISKQVLVVRKNTKYFIQSATDITKVTPNYYNSLANKTSLLNSAADQAYDGTWGYTAYDGSMGTSGLGINNSGFYGKNDGSVNPTYKVKLDAGKYILDSMQYEWWNGPRTTEVHALYTDRNGQAKDVILGNSTVKGSSRIGMTSGEFTIDKDNTEVTIIFKRTLGDGAVVSYFAIADIKVPTGLEITKNEDTLTAQLINEDGSKFATDAEVKYEWYRDGELVEGESSDTYNLSDDDKDAKINVKVPQYGLTSDYIYIDDHKPNKIINKNVPDGAYDFSKKLEKGLDSITANNDTKEDDILDAVRPYVEATTSSAVDVSMEDYDVDEATEKENGDITGKIVIDCDNYESDYEFSLDIPMLNSDGSYDFTEAVNKGLDTITANNDTKGDYILDAVRPYVEATTGSAVELSMEDYNVDEATYEKDGSITGKIVIECNEHKSKYEFNLKIAMLEDSNEVDKSKLLELYNAYKNKTQGRYTDYTWNIFVSALNNAETEIDKEDVSQEKIEDAYNELKSAIDGLTLKTSSHHSSHSSNSNSSSNTNTENQNTSNTNETIPSESNGNTTENTTKPEWKLVDEKWYMINSTNGTKITGWYNDNGIWYYLNQDGSMATNWVKDNNGLWYYLNTNGSMATGWVLDKDGKWYYLNNSGAMQIGWIKDNGGKWYYLKENGAMAHDEYINEYYVNSNGAWVEFI</sequence>
<dbReference type="Gene3D" id="2.60.40.2700">
    <property type="match status" value="1"/>
</dbReference>
<dbReference type="SUPFAM" id="SSF75005">
    <property type="entry name" value="Arabinanase/levansucrase/invertase"/>
    <property type="match status" value="1"/>
</dbReference>
<evidence type="ECO:0000256" key="7">
    <source>
        <dbReference type="SAM" id="SignalP"/>
    </source>
</evidence>
<dbReference type="InterPro" id="IPR023296">
    <property type="entry name" value="Glyco_hydro_beta-prop_sf"/>
</dbReference>
<feature type="repeat" description="Cell wall-binding" evidence="4">
    <location>
        <begin position="1428"/>
        <end position="1448"/>
    </location>
</feature>
<evidence type="ECO:0000256" key="1">
    <source>
        <dbReference type="ARBA" id="ARBA00022737"/>
    </source>
</evidence>
<feature type="repeat" description="Cell wall-binding" evidence="4">
    <location>
        <begin position="1387"/>
        <end position="1406"/>
    </location>
</feature>
<proteinExistence type="predicted"/>
<feature type="coiled-coil region" evidence="5">
    <location>
        <begin position="1286"/>
        <end position="1320"/>
    </location>
</feature>
<feature type="domain" description="Atrophied bacterial Ig" evidence="8">
    <location>
        <begin position="260"/>
        <end position="336"/>
    </location>
</feature>
<dbReference type="Proteomes" id="UP001194098">
    <property type="component" value="Unassembled WGS sequence"/>
</dbReference>
<feature type="region of interest" description="Disordered" evidence="6">
    <location>
        <begin position="1321"/>
        <end position="1366"/>
    </location>
</feature>
<organism evidence="9 10">
    <name type="scientific">Clostridium beijerinckii</name>
    <name type="common">Clostridium MP</name>
    <dbReference type="NCBI Taxonomy" id="1520"/>
    <lineage>
        <taxon>Bacteria</taxon>
        <taxon>Bacillati</taxon>
        <taxon>Bacillota</taxon>
        <taxon>Clostridia</taxon>
        <taxon>Eubacteriales</taxon>
        <taxon>Clostridiaceae</taxon>
        <taxon>Clostridium</taxon>
    </lineage>
</organism>
<dbReference type="Gene3D" id="2.60.120.200">
    <property type="match status" value="1"/>
</dbReference>
<dbReference type="RefSeq" id="WP_171779453.1">
    <property type="nucleotide sequence ID" value="NZ_JABAGV010000003.1"/>
</dbReference>
<dbReference type="Pfam" id="PF19085">
    <property type="entry name" value="Choline_bind_2"/>
    <property type="match status" value="1"/>
</dbReference>
<dbReference type="CDD" id="cd08983">
    <property type="entry name" value="GH43_Bt3655-like"/>
    <property type="match status" value="1"/>
</dbReference>
<dbReference type="EMBL" id="JABAGV010000003">
    <property type="protein sequence ID" value="MBC2473493.1"/>
    <property type="molecule type" value="Genomic_DNA"/>
</dbReference>
<dbReference type="InterPro" id="IPR013320">
    <property type="entry name" value="ConA-like_dom_sf"/>
</dbReference>
<dbReference type="Pfam" id="PF19127">
    <property type="entry name" value="Choline_bind_3"/>
    <property type="match status" value="1"/>
</dbReference>
<comment type="caution">
    <text evidence="9">The sequence shown here is derived from an EMBL/GenBank/DDBJ whole genome shotgun (WGS) entry which is preliminary data.</text>
</comment>
<keyword evidence="3" id="KW-0326">Glycosidase</keyword>
<evidence type="ECO:0000259" key="8">
    <source>
        <dbReference type="Pfam" id="PF20578"/>
    </source>
</evidence>
<evidence type="ECO:0000313" key="10">
    <source>
        <dbReference type="Proteomes" id="UP001194098"/>
    </source>
</evidence>
<reference evidence="9" key="2">
    <citation type="journal article" date="2022" name="Nat. Biotechnol.">
        <title>Carbon-negative production of acetone and isopropanol by gas fermentation at industrial pilot scale.</title>
        <authorList>
            <person name="Liew F.E."/>
            <person name="Nogle R."/>
            <person name="Abdalla T."/>
            <person name="Rasor B.J."/>
            <person name="Canter C."/>
            <person name="Jensen R.O."/>
            <person name="Wang L."/>
            <person name="Strutz J."/>
            <person name="Chirania P."/>
            <person name="De Tissera S."/>
            <person name="Mueller A.P."/>
            <person name="Ruan Z."/>
            <person name="Gao A."/>
            <person name="Tran L."/>
            <person name="Engle N.L."/>
            <person name="Bromley J.C."/>
            <person name="Daniell J."/>
            <person name="Conrado R."/>
            <person name="Tschaplinski T.J."/>
            <person name="Giannone R.J."/>
            <person name="Hettich R.L."/>
            <person name="Karim A.S."/>
            <person name="Simpson S.D."/>
            <person name="Brown S.D."/>
            <person name="Leang C."/>
            <person name="Jewett M.C."/>
            <person name="Kopke M."/>
        </authorList>
    </citation>
    <scope>NUCLEOTIDE SEQUENCE</scope>
    <source>
        <strain evidence="9">DJ015</strain>
    </source>
</reference>
<dbReference type="Gene3D" id="1.20.1270.70">
    <property type="entry name" value="Designed single chain three-helix bundle"/>
    <property type="match status" value="1"/>
</dbReference>
<dbReference type="InterPro" id="IPR046780">
    <property type="entry name" value="aBig_2"/>
</dbReference>
<dbReference type="Pfam" id="PF20578">
    <property type="entry name" value="aBig_2"/>
    <property type="match status" value="2"/>
</dbReference>
<dbReference type="InterPro" id="IPR018337">
    <property type="entry name" value="Cell_wall/Cho-bd_repeat"/>
</dbReference>
<evidence type="ECO:0000256" key="4">
    <source>
        <dbReference type="PROSITE-ProRule" id="PRU00591"/>
    </source>
</evidence>
<evidence type="ECO:0000313" key="9">
    <source>
        <dbReference type="EMBL" id="MBC2473493.1"/>
    </source>
</evidence>
<dbReference type="SUPFAM" id="SSF69360">
    <property type="entry name" value="Cell wall binding repeat"/>
    <property type="match status" value="1"/>
</dbReference>
<keyword evidence="1" id="KW-0677">Repeat</keyword>
<dbReference type="PANTHER" id="PTHR43301">
    <property type="entry name" value="ARABINAN ENDO-1,5-ALPHA-L-ARABINOSIDASE"/>
    <property type="match status" value="1"/>
</dbReference>
<dbReference type="SUPFAM" id="SSF49899">
    <property type="entry name" value="Concanavalin A-like lectins/glucanases"/>
    <property type="match status" value="1"/>
</dbReference>
<dbReference type="Gene3D" id="2.115.10.20">
    <property type="entry name" value="Glycosyl hydrolase domain, family 43"/>
    <property type="match status" value="1"/>
</dbReference>
<dbReference type="Gene3D" id="2.10.270.10">
    <property type="entry name" value="Cholin Binding"/>
    <property type="match status" value="2"/>
</dbReference>